<dbReference type="AlphaFoldDB" id="A0AA41YA77"/>
<name>A0AA41YA77_9BACT</name>
<evidence type="ECO:0000313" key="2">
    <source>
        <dbReference type="Proteomes" id="UP001163821"/>
    </source>
</evidence>
<protein>
    <submittedName>
        <fullName evidence="1">Uncharacterized protein</fullName>
    </submittedName>
</protein>
<sequence length="60" mass="6584">MNDFSSVCFVCGHPVDPSDSLKNEELNLPVCMECRGSEREKQAISELRDGMAEGFVCGCI</sequence>
<dbReference type="Proteomes" id="UP001163821">
    <property type="component" value="Unassembled WGS sequence"/>
</dbReference>
<comment type="caution">
    <text evidence="1">The sequence shown here is derived from an EMBL/GenBank/DDBJ whole genome shotgun (WGS) entry which is preliminary data.</text>
</comment>
<proteinExistence type="predicted"/>
<accession>A0AA41YA77</accession>
<organism evidence="1 2">
    <name type="scientific">Gaoshiqia sediminis</name>
    <dbReference type="NCBI Taxonomy" id="2986998"/>
    <lineage>
        <taxon>Bacteria</taxon>
        <taxon>Pseudomonadati</taxon>
        <taxon>Bacteroidota</taxon>
        <taxon>Bacteroidia</taxon>
        <taxon>Marinilabiliales</taxon>
        <taxon>Prolixibacteraceae</taxon>
        <taxon>Gaoshiqia</taxon>
    </lineage>
</organism>
<dbReference type="EMBL" id="JAPAAF010000005">
    <property type="protein sequence ID" value="MCW0482125.1"/>
    <property type="molecule type" value="Genomic_DNA"/>
</dbReference>
<reference evidence="1" key="1">
    <citation type="submission" date="2022-10" db="EMBL/GenBank/DDBJ databases">
        <title>Gaoshiqiia sediminis gen. nov., sp. nov., isolated from coastal sediment.</title>
        <authorList>
            <person name="Yu W.X."/>
            <person name="Mu D.S."/>
            <person name="Du J.Z."/>
            <person name="Liang Y.Q."/>
        </authorList>
    </citation>
    <scope>NUCLEOTIDE SEQUENCE</scope>
    <source>
        <strain evidence="1">A06</strain>
    </source>
</reference>
<keyword evidence="2" id="KW-1185">Reference proteome</keyword>
<evidence type="ECO:0000313" key="1">
    <source>
        <dbReference type="EMBL" id="MCW0482125.1"/>
    </source>
</evidence>
<gene>
    <name evidence="1" type="ORF">N2K84_05240</name>
</gene>